<gene>
    <name evidence="1" type="ORF">MLD38_034445</name>
</gene>
<evidence type="ECO:0000313" key="1">
    <source>
        <dbReference type="EMBL" id="KAI4321021.1"/>
    </source>
</evidence>
<reference evidence="2" key="1">
    <citation type="journal article" date="2023" name="Front. Plant Sci.">
        <title>Chromosomal-level genome assembly of Melastoma candidum provides insights into trichome evolution.</title>
        <authorList>
            <person name="Zhong Y."/>
            <person name="Wu W."/>
            <person name="Sun C."/>
            <person name="Zou P."/>
            <person name="Liu Y."/>
            <person name="Dai S."/>
            <person name="Zhou R."/>
        </authorList>
    </citation>
    <scope>NUCLEOTIDE SEQUENCE [LARGE SCALE GENOMIC DNA]</scope>
</reference>
<keyword evidence="2" id="KW-1185">Reference proteome</keyword>
<comment type="caution">
    <text evidence="1">The sequence shown here is derived from an EMBL/GenBank/DDBJ whole genome shotgun (WGS) entry which is preliminary data.</text>
</comment>
<organism evidence="1 2">
    <name type="scientific">Melastoma candidum</name>
    <dbReference type="NCBI Taxonomy" id="119954"/>
    <lineage>
        <taxon>Eukaryota</taxon>
        <taxon>Viridiplantae</taxon>
        <taxon>Streptophyta</taxon>
        <taxon>Embryophyta</taxon>
        <taxon>Tracheophyta</taxon>
        <taxon>Spermatophyta</taxon>
        <taxon>Magnoliopsida</taxon>
        <taxon>eudicotyledons</taxon>
        <taxon>Gunneridae</taxon>
        <taxon>Pentapetalae</taxon>
        <taxon>rosids</taxon>
        <taxon>malvids</taxon>
        <taxon>Myrtales</taxon>
        <taxon>Melastomataceae</taxon>
        <taxon>Melastomatoideae</taxon>
        <taxon>Melastomateae</taxon>
        <taxon>Melastoma</taxon>
    </lineage>
</organism>
<dbReference type="Proteomes" id="UP001057402">
    <property type="component" value="Chromosome 10"/>
</dbReference>
<proteinExistence type="predicted"/>
<name>A0ACB9MAJ1_9MYRT</name>
<accession>A0ACB9MAJ1</accession>
<evidence type="ECO:0000313" key="2">
    <source>
        <dbReference type="Proteomes" id="UP001057402"/>
    </source>
</evidence>
<sequence length="107" mass="11278">MQTKPKLLPPGCSLAALVIFLLLIGSTAVHASRVLFLHEQKVTGHVSDPVSRAMRNQEGTSGFGSLGTHRDANGYDVYETEDFQPTDPGHSPGVGHSTGPGDKTPSP</sequence>
<protein>
    <submittedName>
        <fullName evidence="1">Uncharacterized protein</fullName>
    </submittedName>
</protein>
<dbReference type="EMBL" id="CM042889">
    <property type="protein sequence ID" value="KAI4321021.1"/>
    <property type="molecule type" value="Genomic_DNA"/>
</dbReference>